<dbReference type="Gene3D" id="3.30.830.10">
    <property type="entry name" value="Metalloenzyme, LuxS/M16 peptidase-like"/>
    <property type="match status" value="2"/>
</dbReference>
<gene>
    <name evidence="3" type="ORF">BN11_280002</name>
</gene>
<protein>
    <submittedName>
        <fullName evidence="3">Putative protease</fullName>
    </submittedName>
</protein>
<dbReference type="InterPro" id="IPR011765">
    <property type="entry name" value="Pept_M16_N"/>
</dbReference>
<evidence type="ECO:0000313" key="4">
    <source>
        <dbReference type="Proteomes" id="UP000035763"/>
    </source>
</evidence>
<dbReference type="GO" id="GO:0008233">
    <property type="term" value="F:peptidase activity"/>
    <property type="evidence" value="ECO:0007669"/>
    <property type="project" value="UniProtKB-KW"/>
</dbReference>
<dbReference type="InterPro" id="IPR011249">
    <property type="entry name" value="Metalloenz_LuxS/M16"/>
</dbReference>
<proteinExistence type="predicted"/>
<dbReference type="SUPFAM" id="SSF63411">
    <property type="entry name" value="LuxS/MPP-like metallohydrolase"/>
    <property type="match status" value="2"/>
</dbReference>
<comment type="caution">
    <text evidence="3">The sequence shown here is derived from an EMBL/GenBank/DDBJ whole genome shotgun (WGS) entry which is preliminary data.</text>
</comment>
<keyword evidence="3" id="KW-0645">Protease</keyword>
<evidence type="ECO:0000313" key="3">
    <source>
        <dbReference type="EMBL" id="CCH73460.1"/>
    </source>
</evidence>
<sequence length="452" mass="48099">MTESLPARPDVAPAGPWSFPLPASTTLPNGLRVHTYDLPGQYVVSLRLVVPLSVRAEPRDKEGVASLMSRLLDEGSTRHTTDEFTELLERKGVAFAAGLSDGGMHVDIDAPARNLGAALELLYEAVAEPAFPEDQVRRMVRSRLAELEQERASAPHRAARELAATFYDPSERASRPTAGSAETVRGVTRADIADFHAAHIGPTHASLVIAGDLSGIDVPGLLAATLGEWTPLPVPVQPALTAPKQAGDARRIVLVDRPDSVQSEISVACAGPDRHVEPAWAAYPVLGFVVGGSPSARIDAVLREEKGYTYGMRASFRPRRAGGLFVTSGSVRTEVTTAALELVLDILDRAREGFEERERVEGVDFIRGTAPGRFATADAVAEEAAGLVLDGLPMTFTTDNLEAMGALSVGDLDAAYRRFVDGRWCIVVVGDAAAYAEQIRALGRGAVTVVAN</sequence>
<dbReference type="STRING" id="1193182.BN11_280002"/>
<dbReference type="Proteomes" id="UP000035763">
    <property type="component" value="Unassembled WGS sequence"/>
</dbReference>
<dbReference type="EMBL" id="CAJA01000201">
    <property type="protein sequence ID" value="CCH73460.1"/>
    <property type="molecule type" value="Genomic_DNA"/>
</dbReference>
<dbReference type="AlphaFoldDB" id="W6JXU6"/>
<keyword evidence="4" id="KW-1185">Reference proteome</keyword>
<dbReference type="RefSeq" id="WP_048694312.1">
    <property type="nucleotide sequence ID" value="NZ_HG764815.1"/>
</dbReference>
<accession>W6JXU6</accession>
<keyword evidence="3" id="KW-0378">Hydrolase</keyword>
<feature type="domain" description="Peptidase M16 N-terminal" evidence="1">
    <location>
        <begin position="36"/>
        <end position="168"/>
    </location>
</feature>
<feature type="domain" description="Peptidase M16 C-terminal" evidence="2">
    <location>
        <begin position="187"/>
        <end position="358"/>
    </location>
</feature>
<evidence type="ECO:0000259" key="1">
    <source>
        <dbReference type="Pfam" id="PF00675"/>
    </source>
</evidence>
<dbReference type="Pfam" id="PF05193">
    <property type="entry name" value="Peptidase_M16_C"/>
    <property type="match status" value="1"/>
</dbReference>
<reference evidence="3 4" key="1">
    <citation type="journal article" date="2013" name="ISME J.">
        <title>A metabolic model for members of the genus Tetrasphaera involved in enhanced biological phosphorus removal.</title>
        <authorList>
            <person name="Kristiansen R."/>
            <person name="Nguyen H.T.T."/>
            <person name="Saunders A.M."/>
            <person name="Nielsen J.L."/>
            <person name="Wimmer R."/>
            <person name="Le V.Q."/>
            <person name="McIlroy S.J."/>
            <person name="Petrovski S."/>
            <person name="Seviour R.J."/>
            <person name="Calteau A."/>
            <person name="Nielsen K.L."/>
            <person name="Nielsen P.H."/>
        </authorList>
    </citation>
    <scope>NUCLEOTIDE SEQUENCE [LARGE SCALE GENOMIC DNA]</scope>
    <source>
        <strain evidence="3 4">Ben110</strain>
    </source>
</reference>
<dbReference type="InterPro" id="IPR007863">
    <property type="entry name" value="Peptidase_M16_C"/>
</dbReference>
<dbReference type="OrthoDB" id="9811314at2"/>
<evidence type="ECO:0000259" key="2">
    <source>
        <dbReference type="Pfam" id="PF05193"/>
    </source>
</evidence>
<dbReference type="InterPro" id="IPR050361">
    <property type="entry name" value="MPP/UQCRC_Complex"/>
</dbReference>
<dbReference type="Pfam" id="PF00675">
    <property type="entry name" value="Peptidase_M16"/>
    <property type="match status" value="1"/>
</dbReference>
<dbReference type="PANTHER" id="PTHR11851:SF224">
    <property type="entry name" value="PROCESSING PROTEASE"/>
    <property type="match status" value="1"/>
</dbReference>
<dbReference type="GO" id="GO:0006508">
    <property type="term" value="P:proteolysis"/>
    <property type="evidence" value="ECO:0007669"/>
    <property type="project" value="UniProtKB-KW"/>
</dbReference>
<dbReference type="GO" id="GO:0046872">
    <property type="term" value="F:metal ion binding"/>
    <property type="evidence" value="ECO:0007669"/>
    <property type="project" value="InterPro"/>
</dbReference>
<organism evidence="3 4">
    <name type="scientific">Nostocoides australiense Ben110</name>
    <dbReference type="NCBI Taxonomy" id="1193182"/>
    <lineage>
        <taxon>Bacteria</taxon>
        <taxon>Bacillati</taxon>
        <taxon>Actinomycetota</taxon>
        <taxon>Actinomycetes</taxon>
        <taxon>Micrococcales</taxon>
        <taxon>Intrasporangiaceae</taxon>
        <taxon>Nostocoides</taxon>
    </lineage>
</organism>
<name>W6JXU6_9MICO</name>
<dbReference type="PANTHER" id="PTHR11851">
    <property type="entry name" value="METALLOPROTEASE"/>
    <property type="match status" value="1"/>
</dbReference>